<sequence length="393" mass="45316">MAAASDKARFYLEQSVPELREYEKKKIFSKEEITSIAKKRSDFEHKLNARGAQPVDFARYAEYEMNLDLLRRKRTKRLGIKMPSHTGQRRIFFILERATRKFHGDVSLWLQYIEYARQQKAHKKLSQIFTNALRLHPTNAELWVYAAKYVLDDHADMTQARSYMQRGLRFCKSSRMLWIQYAKLEMIYITKISARRQILGLDQPQEDPEPVTTADDPDADMIALPKITAEDINPTLGKDEEVDQVALQNLKSTPALSGAIPMAIFDTAMKHFNNDERFGHEFYDMVSQFEGTECFHKILSHVVDALRASSPASYHTRICYIKSPTAGISVTSPEFPRAFRASLGRLKEGPQDKKLAEEMVKWLRPLTETEELDPALHKVLSATLQKSQRIVDE</sequence>
<accession>A0ABR3YD44</accession>
<evidence type="ECO:0000256" key="1">
    <source>
        <dbReference type="ARBA" id="ARBA00004604"/>
    </source>
</evidence>
<keyword evidence="5" id="KW-0539">Nucleus</keyword>
<dbReference type="Gene3D" id="1.25.40.10">
    <property type="entry name" value="Tetratricopeptide repeat domain"/>
    <property type="match status" value="1"/>
</dbReference>
<evidence type="ECO:0000256" key="5">
    <source>
        <dbReference type="ARBA" id="ARBA00023242"/>
    </source>
</evidence>
<feature type="domain" description="U3 small nucleolar RNA-associated protein 6 N-terminal" evidence="6">
    <location>
        <begin position="12"/>
        <end position="84"/>
    </location>
</feature>
<keyword evidence="4" id="KW-0677">Repeat</keyword>
<keyword evidence="8" id="KW-1185">Reference proteome</keyword>
<dbReference type="EMBL" id="JAVDPF010000001">
    <property type="protein sequence ID" value="KAL1886240.1"/>
    <property type="molecule type" value="Genomic_DNA"/>
</dbReference>
<dbReference type="SMART" id="SM00386">
    <property type="entry name" value="HAT"/>
    <property type="match status" value="3"/>
</dbReference>
<protein>
    <submittedName>
        <fullName evidence="7">U3 snoRNP protein</fullName>
    </submittedName>
</protein>
<comment type="similarity">
    <text evidence="2">Belongs to the UTP6 family.</text>
</comment>
<dbReference type="Proteomes" id="UP001583193">
    <property type="component" value="Unassembled WGS sequence"/>
</dbReference>
<name>A0ABR3YD44_9EURO</name>
<evidence type="ECO:0000256" key="4">
    <source>
        <dbReference type="ARBA" id="ARBA00022737"/>
    </source>
</evidence>
<dbReference type="PANTHER" id="PTHR23271">
    <property type="entry name" value="HEPATOCELLULAR CARCINOMA-ASSOCIATED ANTIGEN 66"/>
    <property type="match status" value="1"/>
</dbReference>
<proteinExistence type="inferred from homology"/>
<dbReference type="InterPro" id="IPR055347">
    <property type="entry name" value="UTP6_N"/>
</dbReference>
<gene>
    <name evidence="7" type="primary">UTP6</name>
    <name evidence="7" type="ORF">Plec18167_000169</name>
</gene>
<dbReference type="InterPro" id="IPR011990">
    <property type="entry name" value="TPR-like_helical_dom_sf"/>
</dbReference>
<dbReference type="InterPro" id="IPR003107">
    <property type="entry name" value="HAT"/>
</dbReference>
<organism evidence="7 8">
    <name type="scientific">Paecilomyces lecythidis</name>
    <dbReference type="NCBI Taxonomy" id="3004212"/>
    <lineage>
        <taxon>Eukaryota</taxon>
        <taxon>Fungi</taxon>
        <taxon>Dikarya</taxon>
        <taxon>Ascomycota</taxon>
        <taxon>Pezizomycotina</taxon>
        <taxon>Eurotiomycetes</taxon>
        <taxon>Eurotiomycetidae</taxon>
        <taxon>Eurotiales</taxon>
        <taxon>Thermoascaceae</taxon>
        <taxon>Paecilomyces</taxon>
    </lineage>
</organism>
<evidence type="ECO:0000259" key="6">
    <source>
        <dbReference type="Pfam" id="PF08640"/>
    </source>
</evidence>
<evidence type="ECO:0000256" key="2">
    <source>
        <dbReference type="ARBA" id="ARBA00010734"/>
    </source>
</evidence>
<dbReference type="Pfam" id="PF08640">
    <property type="entry name" value="U3_assoc_6"/>
    <property type="match status" value="1"/>
</dbReference>
<evidence type="ECO:0000313" key="7">
    <source>
        <dbReference type="EMBL" id="KAL1886240.1"/>
    </source>
</evidence>
<reference evidence="7 8" key="1">
    <citation type="journal article" date="2024" name="IMA Fungus">
        <title>IMA Genome - F19 : A genome assembly and annotation guide to empower mycologists, including annotated draft genome sequences of Ceratocystis pirilliformis, Diaporthe australafricana, Fusarium ophioides, Paecilomyces lecythidis, and Sporothrix stenoceras.</title>
        <authorList>
            <person name="Aylward J."/>
            <person name="Wilson A.M."/>
            <person name="Visagie C.M."/>
            <person name="Spraker J."/>
            <person name="Barnes I."/>
            <person name="Buitendag C."/>
            <person name="Ceriani C."/>
            <person name="Del Mar Angel L."/>
            <person name="du Plessis D."/>
            <person name="Fuchs T."/>
            <person name="Gasser K."/>
            <person name="Kramer D."/>
            <person name="Li W."/>
            <person name="Munsamy K."/>
            <person name="Piso A."/>
            <person name="Price J.L."/>
            <person name="Sonnekus B."/>
            <person name="Thomas C."/>
            <person name="van der Nest A."/>
            <person name="van Dijk A."/>
            <person name="van Heerden A."/>
            <person name="van Vuuren N."/>
            <person name="Yilmaz N."/>
            <person name="Duong T.A."/>
            <person name="van der Merwe N.A."/>
            <person name="Wingfield M.J."/>
            <person name="Wingfield B.D."/>
        </authorList>
    </citation>
    <scope>NUCLEOTIDE SEQUENCE [LARGE SCALE GENOMIC DNA]</scope>
    <source>
        <strain evidence="7 8">CMW 18167</strain>
    </source>
</reference>
<evidence type="ECO:0000256" key="3">
    <source>
        <dbReference type="ARBA" id="ARBA00022552"/>
    </source>
</evidence>
<dbReference type="SUPFAM" id="SSF48452">
    <property type="entry name" value="TPR-like"/>
    <property type="match status" value="1"/>
</dbReference>
<comment type="caution">
    <text evidence="7">The sequence shown here is derived from an EMBL/GenBank/DDBJ whole genome shotgun (WGS) entry which is preliminary data.</text>
</comment>
<dbReference type="PANTHER" id="PTHR23271:SF1">
    <property type="entry name" value="U3 SMALL NUCLEOLAR RNA-ASSOCIATED PROTEIN 6 HOMOLOG"/>
    <property type="match status" value="1"/>
</dbReference>
<evidence type="ECO:0000313" key="8">
    <source>
        <dbReference type="Proteomes" id="UP001583193"/>
    </source>
</evidence>
<keyword evidence="3" id="KW-0698">rRNA processing</keyword>
<dbReference type="InterPro" id="IPR013949">
    <property type="entry name" value="Utp6"/>
</dbReference>
<comment type="subcellular location">
    <subcellularLocation>
        <location evidence="1">Nucleus</location>
        <location evidence="1">Nucleolus</location>
    </subcellularLocation>
</comment>